<comment type="similarity">
    <text evidence="4">Belongs to the fabD family.</text>
</comment>
<dbReference type="InterPro" id="IPR001227">
    <property type="entry name" value="Ac_transferase_dom_sf"/>
</dbReference>
<evidence type="ECO:0000256" key="3">
    <source>
        <dbReference type="ARBA" id="ARBA00048462"/>
    </source>
</evidence>
<comment type="catalytic activity">
    <reaction evidence="3 4">
        <text>holo-[ACP] + malonyl-CoA = malonyl-[ACP] + CoA</text>
        <dbReference type="Rhea" id="RHEA:41792"/>
        <dbReference type="Rhea" id="RHEA-COMP:9623"/>
        <dbReference type="Rhea" id="RHEA-COMP:9685"/>
        <dbReference type="ChEBI" id="CHEBI:57287"/>
        <dbReference type="ChEBI" id="CHEBI:57384"/>
        <dbReference type="ChEBI" id="CHEBI:64479"/>
        <dbReference type="ChEBI" id="CHEBI:78449"/>
        <dbReference type="EC" id="2.3.1.39"/>
    </reaction>
</comment>
<protein>
    <recommendedName>
        <fullName evidence="4">Malonyl CoA-acyl carrier protein transacylase</fullName>
        <ecNumber evidence="4">2.3.1.39</ecNumber>
    </recommendedName>
</protein>
<evidence type="ECO:0000256" key="2">
    <source>
        <dbReference type="ARBA" id="ARBA00023315"/>
    </source>
</evidence>
<dbReference type="PANTHER" id="PTHR42681">
    <property type="entry name" value="MALONYL-COA-ACYL CARRIER PROTEIN TRANSACYLASE, MITOCHONDRIAL"/>
    <property type="match status" value="1"/>
</dbReference>
<dbReference type="InterPro" id="IPR014043">
    <property type="entry name" value="Acyl_transferase_dom"/>
</dbReference>
<proteinExistence type="inferred from homology"/>
<dbReference type="GO" id="GO:0006633">
    <property type="term" value="P:fatty acid biosynthetic process"/>
    <property type="evidence" value="ECO:0007669"/>
    <property type="project" value="TreeGrafter"/>
</dbReference>
<accession>A0A840QL70</accession>
<gene>
    <name evidence="7" type="ORF">HNQ41_000253</name>
</gene>
<comment type="caution">
    <text evidence="7">The sequence shown here is derived from an EMBL/GenBank/DDBJ whole genome shotgun (WGS) entry which is preliminary data.</text>
</comment>
<dbReference type="InterPro" id="IPR050858">
    <property type="entry name" value="Mal-CoA-ACP_Trans/PKS_FabD"/>
</dbReference>
<feature type="domain" description="Malonyl-CoA:ACP transacylase (MAT)" evidence="6">
    <location>
        <begin position="7"/>
        <end position="293"/>
    </location>
</feature>
<dbReference type="GO" id="GO:0004314">
    <property type="term" value="F:[acyl-carrier-protein] S-malonyltransferase activity"/>
    <property type="evidence" value="ECO:0007669"/>
    <property type="project" value="UniProtKB-EC"/>
</dbReference>
<dbReference type="RefSeq" id="WP_184662587.1">
    <property type="nucleotide sequence ID" value="NZ_JACHHB010000001.1"/>
</dbReference>
<dbReference type="SUPFAM" id="SSF52151">
    <property type="entry name" value="FabD/lysophospholipase-like"/>
    <property type="match status" value="1"/>
</dbReference>
<dbReference type="PIRSF" id="PIRSF000446">
    <property type="entry name" value="Mct"/>
    <property type="match status" value="1"/>
</dbReference>
<keyword evidence="8" id="KW-1185">Reference proteome</keyword>
<evidence type="ECO:0000313" key="7">
    <source>
        <dbReference type="EMBL" id="MBB5172113.1"/>
    </source>
</evidence>
<dbReference type="NCBIfam" id="TIGR00128">
    <property type="entry name" value="fabD"/>
    <property type="match status" value="1"/>
</dbReference>
<dbReference type="PANTHER" id="PTHR42681:SF1">
    <property type="entry name" value="MALONYL-COA-ACYL CARRIER PROTEIN TRANSACYLASE, MITOCHONDRIAL"/>
    <property type="match status" value="1"/>
</dbReference>
<evidence type="ECO:0000259" key="6">
    <source>
        <dbReference type="SMART" id="SM00827"/>
    </source>
</evidence>
<evidence type="ECO:0000256" key="1">
    <source>
        <dbReference type="ARBA" id="ARBA00022679"/>
    </source>
</evidence>
<sequence length="312" mass="33182">MGKIAFLFPGQGSQSVGMGQSFYETEEGKSVFDRADEDLGTSLTQTMFEGPEEELVQTANTQPALLTVSTAALERLKSAGVTPDYVAGHSLGEYSALVAAGSLSFDDAVLAVRKRGEWMEEAVPNGQGAMAAILGMEQSALQDVVNRVNDEGGAVDLANINCPGQIVISGEAEAVKKAADLAKETGAKRATLLPVSGPFHSRLMKPAAEHLEGHLASISLVDASVPVVTNVTAQFETTGDSLKDLLVQQLYSPVRWQESIQTLVDEGVDTFVEVGAGKVLSGLVKKIHRRAKVLPVYDEKSLQDAVKRLNEE</sequence>
<dbReference type="InterPro" id="IPR004410">
    <property type="entry name" value="Malonyl_CoA-ACP_transAc_FabD"/>
</dbReference>
<name>A0A840QL70_9BACI</name>
<dbReference type="Proteomes" id="UP000551878">
    <property type="component" value="Unassembled WGS sequence"/>
</dbReference>
<dbReference type="Gene3D" id="3.40.366.10">
    <property type="entry name" value="Malonyl-Coenzyme A Acyl Carrier Protein, domain 2"/>
    <property type="match status" value="1"/>
</dbReference>
<evidence type="ECO:0000313" key="8">
    <source>
        <dbReference type="Proteomes" id="UP000551878"/>
    </source>
</evidence>
<evidence type="ECO:0000256" key="4">
    <source>
        <dbReference type="PIRNR" id="PIRNR000446"/>
    </source>
</evidence>
<dbReference type="SMART" id="SM00827">
    <property type="entry name" value="PKS_AT"/>
    <property type="match status" value="1"/>
</dbReference>
<dbReference type="InterPro" id="IPR016036">
    <property type="entry name" value="Malonyl_transacylase_ACP-bd"/>
</dbReference>
<dbReference type="GO" id="GO:0005829">
    <property type="term" value="C:cytosol"/>
    <property type="evidence" value="ECO:0007669"/>
    <property type="project" value="TreeGrafter"/>
</dbReference>
<dbReference type="EC" id="2.3.1.39" evidence="4"/>
<dbReference type="SUPFAM" id="SSF55048">
    <property type="entry name" value="Probable ACP-binding domain of malonyl-CoA ACP transacylase"/>
    <property type="match status" value="1"/>
</dbReference>
<dbReference type="FunFam" id="3.30.70.250:FF:000001">
    <property type="entry name" value="Malonyl CoA-acyl carrier protein transacylase"/>
    <property type="match status" value="1"/>
</dbReference>
<evidence type="ECO:0000256" key="5">
    <source>
        <dbReference type="PIRSR" id="PIRSR000446-1"/>
    </source>
</evidence>
<dbReference type="InterPro" id="IPR016035">
    <property type="entry name" value="Acyl_Trfase/lysoPLipase"/>
</dbReference>
<dbReference type="Gene3D" id="3.30.70.250">
    <property type="entry name" value="Malonyl-CoA ACP transacylase, ACP-binding"/>
    <property type="match status" value="1"/>
</dbReference>
<reference evidence="7 8" key="1">
    <citation type="submission" date="2020-08" db="EMBL/GenBank/DDBJ databases">
        <title>Genomic Encyclopedia of Type Strains, Phase IV (KMG-IV): sequencing the most valuable type-strain genomes for metagenomic binning, comparative biology and taxonomic classification.</title>
        <authorList>
            <person name="Goeker M."/>
        </authorList>
    </citation>
    <scope>NUCLEOTIDE SEQUENCE [LARGE SCALE GENOMIC DNA]</scope>
    <source>
        <strain evidence="7 8">DSM 24696</strain>
    </source>
</reference>
<keyword evidence="2 4" id="KW-0012">Acyltransferase</keyword>
<dbReference type="EMBL" id="JACHHB010000001">
    <property type="protein sequence ID" value="MBB5172113.1"/>
    <property type="molecule type" value="Genomic_DNA"/>
</dbReference>
<feature type="active site" evidence="5">
    <location>
        <position position="90"/>
    </location>
</feature>
<feature type="active site" evidence="5">
    <location>
        <position position="200"/>
    </location>
</feature>
<keyword evidence="1 4" id="KW-0808">Transferase</keyword>
<dbReference type="Pfam" id="PF00698">
    <property type="entry name" value="Acyl_transf_1"/>
    <property type="match status" value="1"/>
</dbReference>
<dbReference type="AlphaFoldDB" id="A0A840QL70"/>
<organism evidence="7 8">
    <name type="scientific">Texcoconibacillus texcoconensis</name>
    <dbReference type="NCBI Taxonomy" id="1095777"/>
    <lineage>
        <taxon>Bacteria</taxon>
        <taxon>Bacillati</taxon>
        <taxon>Bacillota</taxon>
        <taxon>Bacilli</taxon>
        <taxon>Bacillales</taxon>
        <taxon>Bacillaceae</taxon>
        <taxon>Texcoconibacillus</taxon>
    </lineage>
</organism>
<dbReference type="InterPro" id="IPR024925">
    <property type="entry name" value="Malonyl_CoA-ACP_transAc"/>
</dbReference>